<keyword evidence="1" id="KW-1133">Transmembrane helix</keyword>
<keyword evidence="1" id="KW-0472">Membrane</keyword>
<sequence>MASILFIATINWFIPMVLASIACSRVWPSALIPASNSPFLALTTRIAASAWLAPVIMFLTKSLWPGASMMVKKYFFVSNFMYDSDIVTPRSRSSFILSSSHANLKLSLPIFLDSSSIIFTVFSSKYPRRYSMCPVIVLLPWSTCPIITIFKCGFCGALTSTTFQPHQHVISSLISLGYL</sequence>
<protein>
    <submittedName>
        <fullName evidence="2">ORFC 179</fullName>
    </submittedName>
</protein>
<name>Q46516_DESMO</name>
<evidence type="ECO:0000313" key="2">
    <source>
        <dbReference type="EMBL" id="CAA51988.1"/>
    </source>
</evidence>
<proteinExistence type="predicted"/>
<organism evidence="2">
    <name type="scientific">Desulfurococcus mucosus</name>
    <name type="common">Desulfurococcus mobilis</name>
    <dbReference type="NCBI Taxonomy" id="2275"/>
    <lineage>
        <taxon>Archaea</taxon>
        <taxon>Thermoproteota</taxon>
        <taxon>Thermoprotei</taxon>
        <taxon>Desulfurococcales</taxon>
        <taxon>Desulfurococcaceae</taxon>
        <taxon>Desulfurococcus</taxon>
    </lineage>
</organism>
<accession>Q46516</accession>
<feature type="transmembrane region" description="Helical" evidence="1">
    <location>
        <begin position="43"/>
        <end position="64"/>
    </location>
</feature>
<dbReference type="AlphaFoldDB" id="Q46516"/>
<reference evidence="2" key="1">
    <citation type="journal article" date="1995" name="Mol. Gen. Genet.">
        <title>Chromosomal organization and nucleotide sequence of the genes for elongation factors EF-1 alpha and EF-2 and ribosomal proteins S7 and S10 of the hyperthermophilic archaeum Desulfurococcus mobilis.</title>
        <authorList>
            <person name="Ceccarelli E."/>
            <person name="Bocchetta M."/>
            <person name="Creti R."/>
            <person name="Sanangelantoni A.M."/>
            <person name="Tiboni O."/>
            <person name="Cammarano P."/>
        </authorList>
    </citation>
    <scope>NUCLEOTIDE SEQUENCE</scope>
    <source>
        <strain evidence="2">DSM 2126</strain>
    </source>
</reference>
<dbReference type="PIR" id="S54738">
    <property type="entry name" value="S38468"/>
</dbReference>
<keyword evidence="1" id="KW-0812">Transmembrane</keyword>
<dbReference type="EMBL" id="X73582">
    <property type="protein sequence ID" value="CAA51988.1"/>
    <property type="molecule type" value="Genomic_DNA"/>
</dbReference>
<evidence type="ECO:0000256" key="1">
    <source>
        <dbReference type="SAM" id="Phobius"/>
    </source>
</evidence>